<evidence type="ECO:0000259" key="2">
    <source>
        <dbReference type="Pfam" id="PF02120"/>
    </source>
</evidence>
<accession>A0AAN1SXM6</accession>
<gene>
    <name evidence="3" type="ORF">FGKAn22_04760</name>
</gene>
<reference evidence="3 4" key="1">
    <citation type="submission" date="2019-03" db="EMBL/GenBank/DDBJ databases">
        <title>Complete genome sequence of Ferrigenium kumadai strain An22, a microaerophilic iron-oxidizing bacterium isolated from a paddy field soil.</title>
        <authorList>
            <person name="Watanabe T."/>
            <person name="Asakawa S."/>
        </authorList>
    </citation>
    <scope>NUCLEOTIDE SEQUENCE [LARGE SCALE GENOMIC DNA]</scope>
    <source>
        <strain evidence="3 4">An22</strain>
    </source>
</reference>
<feature type="domain" description="Flagellar hook-length control protein-like C-terminal" evidence="2">
    <location>
        <begin position="268"/>
        <end position="337"/>
    </location>
</feature>
<dbReference type="Pfam" id="PF02120">
    <property type="entry name" value="Flg_hook"/>
    <property type="match status" value="1"/>
</dbReference>
<dbReference type="Gene3D" id="3.30.750.140">
    <property type="match status" value="1"/>
</dbReference>
<sequence length="341" mass="37196">MLPANLISALRVLSRSDKPLVAGATDAPAAIAKVELGQKLQASVQSEIGQGIFKVQIAGQSIQMRLPENIKSGDVLELEVIATQPRITFRMAASTNPLSTPEQIGGTARLLSNLTERPLERPVVQQLGSKAVWPAEQQVPDTKQLAGALREALANSGLFYESHQAQWVRGERSTAQLLVEPQNQLTGKQSILTEPNQPSPQEPTTTQSSQPTKVSGDTGLPIAKELLPLVQQQLHTLETHQLTWIGQVWPGQEMQWEIQGQPEHQAPRQQSEREWSTEMELALPRLGDVHARLVFAESGLRMTLHAADAGTIELFNRALPQLRNALADAGIPLTSALVEKP</sequence>
<dbReference type="KEGG" id="fku:FGKAn22_04760"/>
<feature type="compositionally biased region" description="Polar residues" evidence="1">
    <location>
        <begin position="181"/>
        <end position="192"/>
    </location>
</feature>
<protein>
    <recommendedName>
        <fullName evidence="2">Flagellar hook-length control protein-like C-terminal domain-containing protein</fullName>
    </recommendedName>
</protein>
<dbReference type="InterPro" id="IPR038610">
    <property type="entry name" value="FliK-like_C_sf"/>
</dbReference>
<dbReference type="InterPro" id="IPR021136">
    <property type="entry name" value="Flagellar_hook_control-like_C"/>
</dbReference>
<keyword evidence="4" id="KW-1185">Reference proteome</keyword>
<feature type="region of interest" description="Disordered" evidence="1">
    <location>
        <begin position="181"/>
        <end position="219"/>
    </location>
</feature>
<proteinExistence type="predicted"/>
<evidence type="ECO:0000256" key="1">
    <source>
        <dbReference type="SAM" id="MobiDB-lite"/>
    </source>
</evidence>
<feature type="compositionally biased region" description="Low complexity" evidence="1">
    <location>
        <begin position="202"/>
        <end position="212"/>
    </location>
</feature>
<evidence type="ECO:0000313" key="3">
    <source>
        <dbReference type="EMBL" id="BBI98783.1"/>
    </source>
</evidence>
<dbReference type="Proteomes" id="UP001319121">
    <property type="component" value="Chromosome"/>
</dbReference>
<dbReference type="RefSeq" id="WP_212786397.1">
    <property type="nucleotide sequence ID" value="NZ_AP019536.1"/>
</dbReference>
<dbReference type="AlphaFoldDB" id="A0AAN1SXM6"/>
<name>A0AAN1SXM6_9PROT</name>
<dbReference type="EMBL" id="AP019536">
    <property type="protein sequence ID" value="BBI98783.1"/>
    <property type="molecule type" value="Genomic_DNA"/>
</dbReference>
<evidence type="ECO:0000313" key="4">
    <source>
        <dbReference type="Proteomes" id="UP001319121"/>
    </source>
</evidence>
<organism evidence="3 4">
    <name type="scientific">Ferrigenium kumadai</name>
    <dbReference type="NCBI Taxonomy" id="1682490"/>
    <lineage>
        <taxon>Bacteria</taxon>
        <taxon>Pseudomonadati</taxon>
        <taxon>Pseudomonadota</taxon>
        <taxon>Betaproteobacteria</taxon>
        <taxon>Nitrosomonadales</taxon>
        <taxon>Gallionellaceae</taxon>
        <taxon>Ferrigenium</taxon>
    </lineage>
</organism>